<comment type="similarity">
    <text evidence="1">Belongs to the 'phage' integrase family.</text>
</comment>
<dbReference type="Pfam" id="PF13356">
    <property type="entry name" value="Arm-DNA-bind_3"/>
    <property type="match status" value="1"/>
</dbReference>
<accession>A1BGX1</accession>
<evidence type="ECO:0000313" key="8">
    <source>
        <dbReference type="EMBL" id="ABL65648.1"/>
    </source>
</evidence>
<gene>
    <name evidence="8" type="ordered locus">Cpha266_1627</name>
</gene>
<keyword evidence="2" id="KW-0229">DNA integration</keyword>
<dbReference type="GO" id="GO:0003677">
    <property type="term" value="F:DNA binding"/>
    <property type="evidence" value="ECO:0007669"/>
    <property type="project" value="UniProtKB-UniRule"/>
</dbReference>
<dbReference type="KEGG" id="cph:Cpha266_1627"/>
<dbReference type="InterPro" id="IPR013762">
    <property type="entry name" value="Integrase-like_cat_sf"/>
</dbReference>
<dbReference type="InterPro" id="IPR050808">
    <property type="entry name" value="Phage_Integrase"/>
</dbReference>
<dbReference type="OrthoDB" id="9795573at2"/>
<dbReference type="InterPro" id="IPR011010">
    <property type="entry name" value="DNA_brk_join_enz"/>
</dbReference>
<dbReference type="PANTHER" id="PTHR30629">
    <property type="entry name" value="PROPHAGE INTEGRASE"/>
    <property type="match status" value="1"/>
</dbReference>
<reference evidence="8 9" key="1">
    <citation type="submission" date="2006-12" db="EMBL/GenBank/DDBJ databases">
        <title>Complete sequence of Chlorobium phaeobacteroides DSM 266.</title>
        <authorList>
            <consortium name="US DOE Joint Genome Institute"/>
            <person name="Copeland A."/>
            <person name="Lucas S."/>
            <person name="Lapidus A."/>
            <person name="Barry K."/>
            <person name="Detter J.C."/>
            <person name="Glavina del Rio T."/>
            <person name="Hammon N."/>
            <person name="Israni S."/>
            <person name="Pitluck S."/>
            <person name="Goltsman E."/>
            <person name="Schmutz J."/>
            <person name="Larimer F."/>
            <person name="Land M."/>
            <person name="Hauser L."/>
            <person name="Mikhailova N."/>
            <person name="Li T."/>
            <person name="Overmann J."/>
            <person name="Bryant D.A."/>
            <person name="Richardson P."/>
        </authorList>
    </citation>
    <scope>NUCLEOTIDE SEQUENCE [LARGE SCALE GENOMIC DNA]</scope>
    <source>
        <strain evidence="8 9">DSM 266</strain>
    </source>
</reference>
<dbReference type="AlphaFoldDB" id="A1BGX1"/>
<sequence length="419" mass="46957">MPKRILPLSDAQVSKAKPAEKDYKLSDGGGLHLLVTTSGGKLWRFQYRFDGKQKLLALGQYPEISLANARKRREEARTLLANEQDPSEAKKAAKKAEALKDASSFELVAREWFGKNDPVWSPGHALTVMCRLEKDVFPAIGSKPVSEITASDIRTMLLKIEARGAVETATRIKIMCGQVFRYAVATGRLEHDPSAALKSREIFRKREIRHHAAITDPKELAPLLMAIDEYQGTFVVKSALQLTPLLFVRPGELQNMEWSDIDFEEALWSIPAERMKMRQPHLVPLSRQSLSILQGLHPATGHGRYVFTGRGSRPMSNNSINAALRYLGYDSDTVTGHGFRATARTILDEVLGFRVDLIEHQLAHAVRDPNGRAYNRTSFLDDRRQMMQAWADYLYSLKAGVKMPASGVLPLTRKKKALV</sequence>
<dbReference type="GO" id="GO:0015074">
    <property type="term" value="P:DNA integration"/>
    <property type="evidence" value="ECO:0007669"/>
    <property type="project" value="UniProtKB-KW"/>
</dbReference>
<dbReference type="PANTHER" id="PTHR30629:SF2">
    <property type="entry name" value="PROPHAGE INTEGRASE INTS-RELATED"/>
    <property type="match status" value="1"/>
</dbReference>
<keyword evidence="9" id="KW-1185">Reference proteome</keyword>
<organism evidence="8 9">
    <name type="scientific">Chlorobium phaeobacteroides (strain DSM 266 / SMG 266 / 2430)</name>
    <dbReference type="NCBI Taxonomy" id="290317"/>
    <lineage>
        <taxon>Bacteria</taxon>
        <taxon>Pseudomonadati</taxon>
        <taxon>Chlorobiota</taxon>
        <taxon>Chlorobiia</taxon>
        <taxon>Chlorobiales</taxon>
        <taxon>Chlorobiaceae</taxon>
        <taxon>Chlorobium/Pelodictyon group</taxon>
        <taxon>Chlorobium</taxon>
    </lineage>
</organism>
<dbReference type="STRING" id="290317.Cpha266_1627"/>
<dbReference type="InterPro" id="IPR044068">
    <property type="entry name" value="CB"/>
</dbReference>
<dbReference type="RefSeq" id="WP_011745458.1">
    <property type="nucleotide sequence ID" value="NC_008639.1"/>
</dbReference>
<feature type="domain" description="Tyr recombinase" evidence="6">
    <location>
        <begin position="210"/>
        <end position="387"/>
    </location>
</feature>
<protein>
    <submittedName>
        <fullName evidence="8">Phage integrase family protein</fullName>
    </submittedName>
</protein>
<evidence type="ECO:0000259" key="7">
    <source>
        <dbReference type="PROSITE" id="PS51900"/>
    </source>
</evidence>
<dbReference type="EMBL" id="CP000492">
    <property type="protein sequence ID" value="ABL65648.1"/>
    <property type="molecule type" value="Genomic_DNA"/>
</dbReference>
<dbReference type="InterPro" id="IPR053876">
    <property type="entry name" value="Phage_int_M"/>
</dbReference>
<evidence type="ECO:0000259" key="6">
    <source>
        <dbReference type="PROSITE" id="PS51898"/>
    </source>
</evidence>
<dbReference type="InterPro" id="IPR038488">
    <property type="entry name" value="Integrase_DNA-bd_sf"/>
</dbReference>
<dbReference type="eggNOG" id="COG0582">
    <property type="taxonomic scope" value="Bacteria"/>
</dbReference>
<dbReference type="Gene3D" id="1.10.150.130">
    <property type="match status" value="1"/>
</dbReference>
<evidence type="ECO:0000256" key="1">
    <source>
        <dbReference type="ARBA" id="ARBA00008857"/>
    </source>
</evidence>
<dbReference type="InterPro" id="IPR025166">
    <property type="entry name" value="Integrase_DNA_bind_dom"/>
</dbReference>
<evidence type="ECO:0000256" key="4">
    <source>
        <dbReference type="ARBA" id="ARBA00023172"/>
    </source>
</evidence>
<dbReference type="Pfam" id="PF00589">
    <property type="entry name" value="Phage_integrase"/>
    <property type="match status" value="1"/>
</dbReference>
<dbReference type="Pfam" id="PF22022">
    <property type="entry name" value="Phage_int_M"/>
    <property type="match status" value="1"/>
</dbReference>
<dbReference type="InterPro" id="IPR002104">
    <property type="entry name" value="Integrase_catalytic"/>
</dbReference>
<dbReference type="GO" id="GO:0006310">
    <property type="term" value="P:DNA recombination"/>
    <property type="evidence" value="ECO:0007669"/>
    <property type="project" value="UniProtKB-KW"/>
</dbReference>
<dbReference type="PROSITE" id="PS51900">
    <property type="entry name" value="CB"/>
    <property type="match status" value="1"/>
</dbReference>
<keyword evidence="4" id="KW-0233">DNA recombination</keyword>
<dbReference type="Gene3D" id="1.10.443.10">
    <property type="entry name" value="Intergrase catalytic core"/>
    <property type="match status" value="1"/>
</dbReference>
<proteinExistence type="inferred from homology"/>
<evidence type="ECO:0000256" key="3">
    <source>
        <dbReference type="ARBA" id="ARBA00023125"/>
    </source>
</evidence>
<name>A1BGX1_CHLPD</name>
<evidence type="ECO:0000256" key="5">
    <source>
        <dbReference type="PROSITE-ProRule" id="PRU01248"/>
    </source>
</evidence>
<keyword evidence="3 5" id="KW-0238">DNA-binding</keyword>
<dbReference type="InterPro" id="IPR010998">
    <property type="entry name" value="Integrase_recombinase_N"/>
</dbReference>
<dbReference type="PROSITE" id="PS51898">
    <property type="entry name" value="TYR_RECOMBINASE"/>
    <property type="match status" value="1"/>
</dbReference>
<dbReference type="HOGENOM" id="CLU_027562_0_0_10"/>
<dbReference type="Gene3D" id="3.30.160.390">
    <property type="entry name" value="Integrase, DNA-binding domain"/>
    <property type="match status" value="1"/>
</dbReference>
<dbReference type="CDD" id="cd00801">
    <property type="entry name" value="INT_P4_C"/>
    <property type="match status" value="1"/>
</dbReference>
<dbReference type="Proteomes" id="UP000008701">
    <property type="component" value="Chromosome"/>
</dbReference>
<evidence type="ECO:0000313" key="9">
    <source>
        <dbReference type="Proteomes" id="UP000008701"/>
    </source>
</evidence>
<dbReference type="SUPFAM" id="SSF56349">
    <property type="entry name" value="DNA breaking-rejoining enzymes"/>
    <property type="match status" value="1"/>
</dbReference>
<evidence type="ECO:0000256" key="2">
    <source>
        <dbReference type="ARBA" id="ARBA00022908"/>
    </source>
</evidence>
<feature type="domain" description="Core-binding (CB)" evidence="7">
    <location>
        <begin position="103"/>
        <end position="184"/>
    </location>
</feature>